<evidence type="ECO:0000313" key="4">
    <source>
        <dbReference type="Proteomes" id="UP000308549"/>
    </source>
</evidence>
<dbReference type="InterPro" id="IPR013087">
    <property type="entry name" value="Znf_C2H2_type"/>
</dbReference>
<dbReference type="Proteomes" id="UP000308549">
    <property type="component" value="Unassembled WGS sequence"/>
</dbReference>
<protein>
    <recommendedName>
        <fullName evidence="2">C2H2-type domain-containing protein</fullName>
    </recommendedName>
</protein>
<sequence>MASKRTREDSVSSAENVSPPALVSHSPSVESNAHTPKYATLEPDIHHTASTMKCLMPPHKPLSFNTYSEYESHYQQSHTNRCLECNKNFPSSHFLELHIAENHDPIVASRREKGDKTYACFVEGCDKICGEWKKRRSHMVDKHAFPRNYDFFVVNSGIDGRRSMLRPGVDAQGHRRSSRERPGSSSTETTVSTAATSASEQGKQAEASSNGKIEVDELTSSLSSLKMVPRSIRFGKRGRAGLAKS</sequence>
<dbReference type="AlphaFoldDB" id="A0A4V5N472"/>
<dbReference type="EMBL" id="NAJL01000027">
    <property type="protein sequence ID" value="TKA26629.1"/>
    <property type="molecule type" value="Genomic_DNA"/>
</dbReference>
<proteinExistence type="predicted"/>
<feature type="region of interest" description="Disordered" evidence="1">
    <location>
        <begin position="1"/>
        <end position="34"/>
    </location>
</feature>
<dbReference type="OrthoDB" id="18440at2759"/>
<dbReference type="PANTHER" id="PTHR21354">
    <property type="entry name" value="ZINC FINGER PROTEIN 511"/>
    <property type="match status" value="1"/>
</dbReference>
<reference evidence="3 4" key="1">
    <citation type="submission" date="2017-03" db="EMBL/GenBank/DDBJ databases">
        <title>Genomes of endolithic fungi from Antarctica.</title>
        <authorList>
            <person name="Coleine C."/>
            <person name="Masonjones S."/>
            <person name="Stajich J.E."/>
        </authorList>
    </citation>
    <scope>NUCLEOTIDE SEQUENCE [LARGE SCALE GENOMIC DNA]</scope>
    <source>
        <strain evidence="3 4">CCFEE 6315</strain>
    </source>
</reference>
<name>A0A4V5N472_9PEZI</name>
<evidence type="ECO:0000259" key="2">
    <source>
        <dbReference type="PROSITE" id="PS00028"/>
    </source>
</evidence>
<feature type="domain" description="C2H2-type" evidence="2">
    <location>
        <begin position="82"/>
        <end position="103"/>
    </location>
</feature>
<dbReference type="PROSITE" id="PS00028">
    <property type="entry name" value="ZINC_FINGER_C2H2_1"/>
    <property type="match status" value="1"/>
</dbReference>
<comment type="caution">
    <text evidence="3">The sequence shown here is derived from an EMBL/GenBank/DDBJ whole genome shotgun (WGS) entry which is preliminary data.</text>
</comment>
<gene>
    <name evidence="3" type="ORF">B0A50_04737</name>
</gene>
<accession>A0A4V5N472</accession>
<evidence type="ECO:0000313" key="3">
    <source>
        <dbReference type="EMBL" id="TKA26629.1"/>
    </source>
</evidence>
<dbReference type="InterPro" id="IPR039258">
    <property type="entry name" value="ZNF511"/>
</dbReference>
<dbReference type="PANTHER" id="PTHR21354:SF0">
    <property type="entry name" value="ZINC FINGER PROTEIN 511"/>
    <property type="match status" value="1"/>
</dbReference>
<feature type="region of interest" description="Disordered" evidence="1">
    <location>
        <begin position="164"/>
        <end position="214"/>
    </location>
</feature>
<feature type="compositionally biased region" description="Basic and acidic residues" evidence="1">
    <location>
        <begin position="1"/>
        <end position="10"/>
    </location>
</feature>
<keyword evidence="4" id="KW-1185">Reference proteome</keyword>
<evidence type="ECO:0000256" key="1">
    <source>
        <dbReference type="SAM" id="MobiDB-lite"/>
    </source>
</evidence>
<feature type="compositionally biased region" description="Low complexity" evidence="1">
    <location>
        <begin position="183"/>
        <end position="200"/>
    </location>
</feature>
<dbReference type="SMART" id="SM00355">
    <property type="entry name" value="ZnF_C2H2"/>
    <property type="match status" value="2"/>
</dbReference>
<organism evidence="3 4">
    <name type="scientific">Salinomyces thailandicus</name>
    <dbReference type="NCBI Taxonomy" id="706561"/>
    <lineage>
        <taxon>Eukaryota</taxon>
        <taxon>Fungi</taxon>
        <taxon>Dikarya</taxon>
        <taxon>Ascomycota</taxon>
        <taxon>Pezizomycotina</taxon>
        <taxon>Dothideomycetes</taxon>
        <taxon>Dothideomycetidae</taxon>
        <taxon>Mycosphaerellales</taxon>
        <taxon>Teratosphaeriaceae</taxon>
        <taxon>Salinomyces</taxon>
    </lineage>
</organism>
<feature type="compositionally biased region" description="Polar residues" evidence="1">
    <location>
        <begin position="25"/>
        <end position="34"/>
    </location>
</feature>